<dbReference type="KEGG" id="fgi:OP10G_2905"/>
<feature type="DNA-binding region" description="H-T-H motif" evidence="2">
    <location>
        <begin position="31"/>
        <end position="50"/>
    </location>
</feature>
<proteinExistence type="predicted"/>
<protein>
    <submittedName>
        <fullName evidence="4">TetR family transcriptional regulator</fullName>
    </submittedName>
</protein>
<dbReference type="HOGENOM" id="CLU_1419590_0_0_0"/>
<sequence>MRKRLDADATREAILTAALESFSERGYGATSISQVASRAKVTKSLVLYHFESKETLWQTTLEAHVRPMVQLFLKYANGDPSLSFRDVIRTRFDFMKASPHLSRLMTWLTLESAPLPIPIDQIAPRVFARAKAELHDSGEPELVAALALGAVDSWFRYRLLLERMAQIPAGDSSLDDQYLDLVLKLVPEVKR</sequence>
<evidence type="ECO:0000313" key="4">
    <source>
        <dbReference type="EMBL" id="AIE86273.1"/>
    </source>
</evidence>
<dbReference type="eggNOG" id="COG1309">
    <property type="taxonomic scope" value="Bacteria"/>
</dbReference>
<dbReference type="RefSeq" id="WP_158409243.1">
    <property type="nucleotide sequence ID" value="NZ_CP007139.1"/>
</dbReference>
<dbReference type="Pfam" id="PF00440">
    <property type="entry name" value="TetR_N"/>
    <property type="match status" value="1"/>
</dbReference>
<gene>
    <name evidence="4" type="ORF">OP10G_2905</name>
</gene>
<feature type="domain" description="HTH tetR-type" evidence="3">
    <location>
        <begin position="8"/>
        <end position="68"/>
    </location>
</feature>
<accession>A0A068NRU2</accession>
<dbReference type="PANTHER" id="PTHR30328">
    <property type="entry name" value="TRANSCRIPTIONAL REPRESSOR"/>
    <property type="match status" value="1"/>
</dbReference>
<dbReference type="InterPro" id="IPR050109">
    <property type="entry name" value="HTH-type_TetR-like_transc_reg"/>
</dbReference>
<keyword evidence="5" id="KW-1185">Reference proteome</keyword>
<dbReference type="PRINTS" id="PR00455">
    <property type="entry name" value="HTHTETR"/>
</dbReference>
<dbReference type="OrthoDB" id="9151800at2"/>
<keyword evidence="1 2" id="KW-0238">DNA-binding</keyword>
<evidence type="ECO:0000256" key="1">
    <source>
        <dbReference type="ARBA" id="ARBA00023125"/>
    </source>
</evidence>
<dbReference type="Gene3D" id="1.10.357.10">
    <property type="entry name" value="Tetracycline Repressor, domain 2"/>
    <property type="match status" value="1"/>
</dbReference>
<evidence type="ECO:0000256" key="2">
    <source>
        <dbReference type="PROSITE-ProRule" id="PRU00335"/>
    </source>
</evidence>
<name>A0A068NRU2_FIMGI</name>
<dbReference type="PANTHER" id="PTHR30328:SF54">
    <property type="entry name" value="HTH-TYPE TRANSCRIPTIONAL REPRESSOR SCO4008"/>
    <property type="match status" value="1"/>
</dbReference>
<evidence type="ECO:0000259" key="3">
    <source>
        <dbReference type="PROSITE" id="PS50977"/>
    </source>
</evidence>
<dbReference type="GO" id="GO:0003677">
    <property type="term" value="F:DNA binding"/>
    <property type="evidence" value="ECO:0007669"/>
    <property type="project" value="UniProtKB-UniRule"/>
</dbReference>
<dbReference type="SUPFAM" id="SSF46689">
    <property type="entry name" value="Homeodomain-like"/>
    <property type="match status" value="1"/>
</dbReference>
<dbReference type="Proteomes" id="UP000027982">
    <property type="component" value="Chromosome"/>
</dbReference>
<dbReference type="InterPro" id="IPR009057">
    <property type="entry name" value="Homeodomain-like_sf"/>
</dbReference>
<dbReference type="STRING" id="661478.OP10G_2905"/>
<dbReference type="PROSITE" id="PS50977">
    <property type="entry name" value="HTH_TETR_2"/>
    <property type="match status" value="1"/>
</dbReference>
<evidence type="ECO:0000313" key="5">
    <source>
        <dbReference type="Proteomes" id="UP000027982"/>
    </source>
</evidence>
<dbReference type="GO" id="GO:0006355">
    <property type="term" value="P:regulation of DNA-templated transcription"/>
    <property type="evidence" value="ECO:0007669"/>
    <property type="project" value="UniProtKB-ARBA"/>
</dbReference>
<dbReference type="EMBL" id="CP007139">
    <property type="protein sequence ID" value="AIE86273.1"/>
    <property type="molecule type" value="Genomic_DNA"/>
</dbReference>
<dbReference type="InterPro" id="IPR001647">
    <property type="entry name" value="HTH_TetR"/>
</dbReference>
<reference evidence="4 5" key="1">
    <citation type="journal article" date="2014" name="PLoS ONE">
        <title>The first complete genome sequence of the class fimbriimonadia in the phylum armatimonadetes.</title>
        <authorList>
            <person name="Hu Z.Y."/>
            <person name="Wang Y.Z."/>
            <person name="Im W.T."/>
            <person name="Wang S.Y."/>
            <person name="Zhao G.P."/>
            <person name="Zheng H.J."/>
            <person name="Quan Z.X."/>
        </authorList>
    </citation>
    <scope>NUCLEOTIDE SEQUENCE [LARGE SCALE GENOMIC DNA]</scope>
    <source>
        <strain evidence="4">Gsoil 348</strain>
    </source>
</reference>
<organism evidence="4 5">
    <name type="scientific">Fimbriimonas ginsengisoli Gsoil 348</name>
    <dbReference type="NCBI Taxonomy" id="661478"/>
    <lineage>
        <taxon>Bacteria</taxon>
        <taxon>Bacillati</taxon>
        <taxon>Armatimonadota</taxon>
        <taxon>Fimbriimonadia</taxon>
        <taxon>Fimbriimonadales</taxon>
        <taxon>Fimbriimonadaceae</taxon>
        <taxon>Fimbriimonas</taxon>
    </lineage>
</organism>
<dbReference type="AlphaFoldDB" id="A0A068NRU2"/>